<feature type="region of interest" description="Disordered" evidence="1">
    <location>
        <begin position="1"/>
        <end position="39"/>
    </location>
</feature>
<accession>A0A7K0EJP9</accession>
<dbReference type="AlphaFoldDB" id="A0A7K0EJP9"/>
<sequence>MEPSGGKTAFWPTGKADRSGEPSVRKRRGSPGKNDPFSADELETAALLSVNDARENPFLGRELGTDGFKADIFLRAR</sequence>
<dbReference type="OrthoDB" id="423529at2"/>
<organism evidence="2 3">
    <name type="scientific">Larkinella terrae</name>
    <dbReference type="NCBI Taxonomy" id="2025311"/>
    <lineage>
        <taxon>Bacteria</taxon>
        <taxon>Pseudomonadati</taxon>
        <taxon>Bacteroidota</taxon>
        <taxon>Cytophagia</taxon>
        <taxon>Cytophagales</taxon>
        <taxon>Spirosomataceae</taxon>
        <taxon>Larkinella</taxon>
    </lineage>
</organism>
<reference evidence="2 3" key="1">
    <citation type="journal article" date="2018" name="Antonie Van Leeuwenhoek">
        <title>Larkinella terrae sp. nov., isolated from soil on Jeju Island, South Korea.</title>
        <authorList>
            <person name="Ten L.N."/>
            <person name="Jeon J."/>
            <person name="Park S.J."/>
            <person name="Park S."/>
            <person name="Lee S.Y."/>
            <person name="Kim M.K."/>
            <person name="Jung H.Y."/>
        </authorList>
    </citation>
    <scope>NUCLEOTIDE SEQUENCE [LARGE SCALE GENOMIC DNA]</scope>
    <source>
        <strain evidence="2 3">KCTC 52001</strain>
    </source>
</reference>
<feature type="compositionally biased region" description="Basic and acidic residues" evidence="1">
    <location>
        <begin position="15"/>
        <end position="24"/>
    </location>
</feature>
<comment type="caution">
    <text evidence="2">The sequence shown here is derived from an EMBL/GenBank/DDBJ whole genome shotgun (WGS) entry which is preliminary data.</text>
</comment>
<dbReference type="Proteomes" id="UP000441754">
    <property type="component" value="Unassembled WGS sequence"/>
</dbReference>
<evidence type="ECO:0000313" key="2">
    <source>
        <dbReference type="EMBL" id="MRS61696.1"/>
    </source>
</evidence>
<dbReference type="EMBL" id="WJXZ01000005">
    <property type="protein sequence ID" value="MRS61696.1"/>
    <property type="molecule type" value="Genomic_DNA"/>
</dbReference>
<evidence type="ECO:0000313" key="3">
    <source>
        <dbReference type="Proteomes" id="UP000441754"/>
    </source>
</evidence>
<evidence type="ECO:0000256" key="1">
    <source>
        <dbReference type="SAM" id="MobiDB-lite"/>
    </source>
</evidence>
<dbReference type="RefSeq" id="WP_154175083.1">
    <property type="nucleotide sequence ID" value="NZ_WJXZ01000005.1"/>
</dbReference>
<gene>
    <name evidence="2" type="ORF">GJJ30_10395</name>
</gene>
<keyword evidence="3" id="KW-1185">Reference proteome</keyword>
<protein>
    <submittedName>
        <fullName evidence="2">Uncharacterized protein</fullName>
    </submittedName>
</protein>
<proteinExistence type="predicted"/>
<name>A0A7K0EJP9_9BACT</name>